<feature type="transmembrane region" description="Helical" evidence="1">
    <location>
        <begin position="178"/>
        <end position="200"/>
    </location>
</feature>
<dbReference type="PANTHER" id="PTHR36832">
    <property type="entry name" value="SLR1174 PROTEIN-RELATED"/>
    <property type="match status" value="1"/>
</dbReference>
<gene>
    <name evidence="2" type="ORF">H9717_13920</name>
</gene>
<evidence type="ECO:0000313" key="2">
    <source>
        <dbReference type="EMBL" id="HJA94184.1"/>
    </source>
</evidence>
<name>A0A9D2L189_9FIRM</name>
<keyword evidence="1" id="KW-0812">Transmembrane</keyword>
<dbReference type="Proteomes" id="UP000886858">
    <property type="component" value="Unassembled WGS sequence"/>
</dbReference>
<dbReference type="PANTHER" id="PTHR36832:SF1">
    <property type="entry name" value="SLR1174 PROTEIN"/>
    <property type="match status" value="1"/>
</dbReference>
<dbReference type="EMBL" id="DWYY01000158">
    <property type="protein sequence ID" value="HJA94184.1"/>
    <property type="molecule type" value="Genomic_DNA"/>
</dbReference>
<feature type="transmembrane region" description="Helical" evidence="1">
    <location>
        <begin position="220"/>
        <end position="250"/>
    </location>
</feature>
<dbReference type="AlphaFoldDB" id="A0A9D2L189"/>
<keyword evidence="1" id="KW-0472">Membrane</keyword>
<comment type="caution">
    <text evidence="2">The sequence shown here is derived from an EMBL/GenBank/DDBJ whole genome shotgun (WGS) entry which is preliminary data.</text>
</comment>
<proteinExistence type="predicted"/>
<sequence>MRKYKTAFLVGVSNSMEFRFDFFMNLLSTVFPIIMQVFIWISMYSGSGGDALYGYTFPQMIMYVVVAGAVSKFTATGVEYTVNEDIHSGGIAKYLVRPVNYIGFRLCDAVGNKFSAMITMIFVTFAALAVLFFAVDFTVSPASVALFFPSLILAAILNFFLFFCLSMLAFWLTEIGNFFHAMSVVIMVMSGGVFPVSVFGSTYEAIARYIPLTYTVNYPIQILAGTVPAAEAVQVLGIQLVWILILAVLARIAWSRGLKKYVAVGG</sequence>
<feature type="transmembrane region" description="Helical" evidence="1">
    <location>
        <begin position="147"/>
        <end position="171"/>
    </location>
</feature>
<organism evidence="2 3">
    <name type="scientific">Candidatus Eisenbergiella merdipullorum</name>
    <dbReference type="NCBI Taxonomy" id="2838553"/>
    <lineage>
        <taxon>Bacteria</taxon>
        <taxon>Bacillati</taxon>
        <taxon>Bacillota</taxon>
        <taxon>Clostridia</taxon>
        <taxon>Lachnospirales</taxon>
        <taxon>Lachnospiraceae</taxon>
        <taxon>Eisenbergiella</taxon>
    </lineage>
</organism>
<keyword evidence="1" id="KW-1133">Transmembrane helix</keyword>
<evidence type="ECO:0000256" key="1">
    <source>
        <dbReference type="SAM" id="Phobius"/>
    </source>
</evidence>
<dbReference type="InterPro" id="IPR010390">
    <property type="entry name" value="ABC-2_transporter-like"/>
</dbReference>
<evidence type="ECO:0000313" key="3">
    <source>
        <dbReference type="Proteomes" id="UP000886858"/>
    </source>
</evidence>
<feature type="transmembrane region" description="Helical" evidence="1">
    <location>
        <begin position="53"/>
        <end position="70"/>
    </location>
</feature>
<feature type="transmembrane region" description="Helical" evidence="1">
    <location>
        <begin position="20"/>
        <end position="41"/>
    </location>
</feature>
<reference evidence="2" key="1">
    <citation type="journal article" date="2021" name="PeerJ">
        <title>Extensive microbial diversity within the chicken gut microbiome revealed by metagenomics and culture.</title>
        <authorList>
            <person name="Gilroy R."/>
            <person name="Ravi A."/>
            <person name="Getino M."/>
            <person name="Pursley I."/>
            <person name="Horton D.L."/>
            <person name="Alikhan N.F."/>
            <person name="Baker D."/>
            <person name="Gharbi K."/>
            <person name="Hall N."/>
            <person name="Watson M."/>
            <person name="Adriaenssens E.M."/>
            <person name="Foster-Nyarko E."/>
            <person name="Jarju S."/>
            <person name="Secka A."/>
            <person name="Antonio M."/>
            <person name="Oren A."/>
            <person name="Chaudhuri R.R."/>
            <person name="La Ragione R."/>
            <person name="Hildebrand F."/>
            <person name="Pallen M.J."/>
        </authorList>
    </citation>
    <scope>NUCLEOTIDE SEQUENCE</scope>
    <source>
        <strain evidence="2">CHK179-7159</strain>
    </source>
</reference>
<accession>A0A9D2L189</accession>
<reference evidence="2" key="2">
    <citation type="submission" date="2021-04" db="EMBL/GenBank/DDBJ databases">
        <authorList>
            <person name="Gilroy R."/>
        </authorList>
    </citation>
    <scope>NUCLEOTIDE SEQUENCE</scope>
    <source>
        <strain evidence="2">CHK179-7159</strain>
    </source>
</reference>
<feature type="transmembrane region" description="Helical" evidence="1">
    <location>
        <begin position="114"/>
        <end position="135"/>
    </location>
</feature>
<dbReference type="Pfam" id="PF06182">
    <property type="entry name" value="ABC2_membrane_6"/>
    <property type="match status" value="1"/>
</dbReference>
<protein>
    <submittedName>
        <fullName evidence="2">ABC-2 family transporter protein</fullName>
    </submittedName>
</protein>